<accession>A0A3L7A9I8</accession>
<evidence type="ECO:0000313" key="2">
    <source>
        <dbReference type="EMBL" id="RLP76685.1"/>
    </source>
</evidence>
<dbReference type="AlphaFoldDB" id="A0A3L7A9I8"/>
<dbReference type="Gene3D" id="3.40.50.10090">
    <property type="match status" value="2"/>
</dbReference>
<evidence type="ECO:0000259" key="1">
    <source>
        <dbReference type="Pfam" id="PF02602"/>
    </source>
</evidence>
<keyword evidence="3" id="KW-1185">Reference proteome</keyword>
<organism evidence="2 3">
    <name type="scientific">Xanthobacter tagetidis</name>
    <dbReference type="NCBI Taxonomy" id="60216"/>
    <lineage>
        <taxon>Bacteria</taxon>
        <taxon>Pseudomonadati</taxon>
        <taxon>Pseudomonadota</taxon>
        <taxon>Alphaproteobacteria</taxon>
        <taxon>Hyphomicrobiales</taxon>
        <taxon>Xanthobacteraceae</taxon>
        <taxon>Xanthobacter</taxon>
    </lineage>
</organism>
<dbReference type="GO" id="GO:0004852">
    <property type="term" value="F:uroporphyrinogen-III synthase activity"/>
    <property type="evidence" value="ECO:0007669"/>
    <property type="project" value="InterPro"/>
</dbReference>
<dbReference type="SUPFAM" id="SSF69618">
    <property type="entry name" value="HemD-like"/>
    <property type="match status" value="1"/>
</dbReference>
<sequence length="231" mass="23057">MLVLVTRPESAAHQTAARLEAMGHAALVDPMLRIVPTGAALPQGRFDAVAFTSVNGVKALAAHRDFARLSALPAFAVGPRTAREALEAGFAAVTDCDGDAAALAGRLAADLPAGARVLHPAGEERAADLGALLEGPGVCVTLAVVYAALPANGLSAAARAALGGGTIGAALHFSPRTVKTLLACANAAKLDGALRGMRHLCLSAQVAAVLGACPSVEIADAPNEDALLALL</sequence>
<dbReference type="RefSeq" id="WP_121624139.1">
    <property type="nucleotide sequence ID" value="NZ_JACIIW010000007.1"/>
</dbReference>
<dbReference type="EMBL" id="RCTF01000012">
    <property type="protein sequence ID" value="RLP76685.1"/>
    <property type="molecule type" value="Genomic_DNA"/>
</dbReference>
<dbReference type="InterPro" id="IPR036108">
    <property type="entry name" value="4pyrrol_syn_uPrphyn_synt_sf"/>
</dbReference>
<proteinExistence type="predicted"/>
<reference evidence="2 3" key="1">
    <citation type="submission" date="2018-10" db="EMBL/GenBank/DDBJ databases">
        <title>Xanthobacter tagetidis genome sequencing and assembly.</title>
        <authorList>
            <person name="Maclea K.S."/>
            <person name="Goen A.E."/>
            <person name="Fatima S.A."/>
        </authorList>
    </citation>
    <scope>NUCLEOTIDE SEQUENCE [LARGE SCALE GENOMIC DNA]</scope>
    <source>
        <strain evidence="2 3">ATCC 700314</strain>
    </source>
</reference>
<dbReference type="GO" id="GO:0033014">
    <property type="term" value="P:tetrapyrrole biosynthetic process"/>
    <property type="evidence" value="ECO:0007669"/>
    <property type="project" value="InterPro"/>
</dbReference>
<dbReference type="CDD" id="cd06578">
    <property type="entry name" value="HemD"/>
    <property type="match status" value="1"/>
</dbReference>
<dbReference type="Proteomes" id="UP000269692">
    <property type="component" value="Unassembled WGS sequence"/>
</dbReference>
<name>A0A3L7A9I8_9HYPH</name>
<dbReference type="OrthoDB" id="7163809at2"/>
<feature type="domain" description="Tetrapyrrole biosynthesis uroporphyrinogen III synthase" evidence="1">
    <location>
        <begin position="14"/>
        <end position="228"/>
    </location>
</feature>
<dbReference type="InterPro" id="IPR003754">
    <property type="entry name" value="4pyrrol_synth_uPrphyn_synth"/>
</dbReference>
<dbReference type="Pfam" id="PF02602">
    <property type="entry name" value="HEM4"/>
    <property type="match status" value="1"/>
</dbReference>
<evidence type="ECO:0000313" key="3">
    <source>
        <dbReference type="Proteomes" id="UP000269692"/>
    </source>
</evidence>
<gene>
    <name evidence="2" type="ORF">D9R14_14955</name>
</gene>
<protein>
    <submittedName>
        <fullName evidence="2">Uroporphyrinogen-III synthase</fullName>
    </submittedName>
</protein>
<comment type="caution">
    <text evidence="2">The sequence shown here is derived from an EMBL/GenBank/DDBJ whole genome shotgun (WGS) entry which is preliminary data.</text>
</comment>